<reference evidence="2 3" key="1">
    <citation type="submission" date="2018-07" db="EMBL/GenBank/DDBJ databases">
        <title>Marsedoiliclastica nanhaica gen. nov. sp. nov., a novel marine hydrocarbonoclastic bacterium isolated from an in-situ enriched hydrocarbon-degrading consortium in deep-sea sediment.</title>
        <authorList>
            <person name="Dong C."/>
            <person name="Ma T."/>
            <person name="Liu R."/>
            <person name="Shao Z."/>
        </authorList>
    </citation>
    <scope>NUCLEOTIDE SEQUENCE [LARGE SCALE GENOMIC DNA]</scope>
    <source>
        <strain evidence="3">soil36-7</strain>
    </source>
</reference>
<dbReference type="Proteomes" id="UP000298049">
    <property type="component" value="Chromosome"/>
</dbReference>
<dbReference type="Pfam" id="PF16732">
    <property type="entry name" value="ComP_DUS"/>
    <property type="match status" value="1"/>
</dbReference>
<evidence type="ECO:0000313" key="2">
    <source>
        <dbReference type="EMBL" id="QCF27804.1"/>
    </source>
</evidence>
<dbReference type="OrthoDB" id="5296638at2"/>
<dbReference type="NCBIfam" id="TIGR02532">
    <property type="entry name" value="IV_pilin_GFxxxE"/>
    <property type="match status" value="1"/>
</dbReference>
<dbReference type="EMBL" id="CP031093">
    <property type="protein sequence ID" value="QCF27804.1"/>
    <property type="molecule type" value="Genomic_DNA"/>
</dbReference>
<dbReference type="InterPro" id="IPR045584">
    <property type="entry name" value="Pilin-like"/>
</dbReference>
<keyword evidence="1" id="KW-0472">Membrane</keyword>
<dbReference type="PANTHER" id="PTHR30093">
    <property type="entry name" value="GENERAL SECRETION PATHWAY PROTEIN G"/>
    <property type="match status" value="1"/>
</dbReference>
<sequence>MKAVDSQGFTLIEMMIVVAIIGILAAIAFPSYKLYVENTRRAAAQADMLELAQWMERRYSANFDYRDGGADPALPFTVSPRNGTTFYNISFDPAVARNSFVLKAVPTAGQVDDRCGTLTLGHDGTRTATKGAVVVADCW</sequence>
<dbReference type="GO" id="GO:0043683">
    <property type="term" value="P:type IV pilus assembly"/>
    <property type="evidence" value="ECO:0007669"/>
    <property type="project" value="InterPro"/>
</dbReference>
<dbReference type="Pfam" id="PF07963">
    <property type="entry name" value="N_methyl"/>
    <property type="match status" value="1"/>
</dbReference>
<dbReference type="PANTHER" id="PTHR30093:SF47">
    <property type="entry name" value="TYPE IV PILUS NON-CORE MINOR PILIN PILE"/>
    <property type="match status" value="1"/>
</dbReference>
<organism evidence="2 3">
    <name type="scientific">Hydrocarboniclastica marina</name>
    <dbReference type="NCBI Taxonomy" id="2259620"/>
    <lineage>
        <taxon>Bacteria</taxon>
        <taxon>Pseudomonadati</taxon>
        <taxon>Pseudomonadota</taxon>
        <taxon>Gammaproteobacteria</taxon>
        <taxon>Alteromonadales</taxon>
        <taxon>Alteromonadaceae</taxon>
        <taxon>Hydrocarboniclastica</taxon>
    </lineage>
</organism>
<evidence type="ECO:0000256" key="1">
    <source>
        <dbReference type="SAM" id="Phobius"/>
    </source>
</evidence>
<feature type="transmembrane region" description="Helical" evidence="1">
    <location>
        <begin position="12"/>
        <end position="32"/>
    </location>
</feature>
<dbReference type="Gene3D" id="3.30.700.10">
    <property type="entry name" value="Glycoprotein, Type 4 Pilin"/>
    <property type="match status" value="1"/>
</dbReference>
<keyword evidence="3" id="KW-1185">Reference proteome</keyword>
<accession>A0A4P7XMC4</accession>
<protein>
    <submittedName>
        <fullName evidence="2">Type IV pilin protein</fullName>
    </submittedName>
</protein>
<keyword evidence="1" id="KW-0812">Transmembrane</keyword>
<proteinExistence type="predicted"/>
<gene>
    <name evidence="2" type="ORF">soil367_03675</name>
</gene>
<keyword evidence="1" id="KW-1133">Transmembrane helix</keyword>
<dbReference type="InterPro" id="IPR012902">
    <property type="entry name" value="N_methyl_site"/>
</dbReference>
<name>A0A4P7XMC4_9ALTE</name>
<dbReference type="PROSITE" id="PS00409">
    <property type="entry name" value="PROKAR_NTER_METHYL"/>
    <property type="match status" value="1"/>
</dbReference>
<dbReference type="InterPro" id="IPR031982">
    <property type="entry name" value="PilE-like"/>
</dbReference>
<dbReference type="AlphaFoldDB" id="A0A4P7XMC4"/>
<dbReference type="SUPFAM" id="SSF54523">
    <property type="entry name" value="Pili subunits"/>
    <property type="match status" value="1"/>
</dbReference>
<dbReference type="KEGG" id="hmi:soil367_03675"/>
<evidence type="ECO:0000313" key="3">
    <source>
        <dbReference type="Proteomes" id="UP000298049"/>
    </source>
</evidence>